<evidence type="ECO:0000256" key="1">
    <source>
        <dbReference type="SAM" id="MobiDB-lite"/>
    </source>
</evidence>
<evidence type="ECO:0000313" key="3">
    <source>
        <dbReference type="EMBL" id="VAW27185.1"/>
    </source>
</evidence>
<keyword evidence="2" id="KW-0812">Transmembrane</keyword>
<protein>
    <recommendedName>
        <fullName evidence="4">Cell division protein FtsL</fullName>
    </recommendedName>
</protein>
<evidence type="ECO:0000256" key="2">
    <source>
        <dbReference type="SAM" id="Phobius"/>
    </source>
</evidence>
<dbReference type="AlphaFoldDB" id="A0A3B0U8D3"/>
<reference evidence="3" key="1">
    <citation type="submission" date="2018-06" db="EMBL/GenBank/DDBJ databases">
        <authorList>
            <person name="Zhirakovskaya E."/>
        </authorList>
    </citation>
    <scope>NUCLEOTIDE SEQUENCE</scope>
</reference>
<keyword evidence="2" id="KW-1133">Transmembrane helix</keyword>
<dbReference type="Pfam" id="PF19579">
    <property type="entry name" value="FtsL_2"/>
    <property type="match status" value="1"/>
</dbReference>
<sequence length="131" mass="15150">MMKGNRRKPDIKDGNVTHNDSVGSFGRATQDLLGGAILENERTRRIFPFLLFLAGLAFIYITNDYVLENKVRRITKIELEIRELRYEYISVKSDLMTLSQQSELEKRLEGIGIKETDEPLKTLVIYQKQGK</sequence>
<accession>A0A3B0U8D3</accession>
<evidence type="ECO:0008006" key="4">
    <source>
        <dbReference type="Google" id="ProtNLM"/>
    </source>
</evidence>
<proteinExistence type="predicted"/>
<keyword evidence="2" id="KW-0472">Membrane</keyword>
<feature type="transmembrane region" description="Helical" evidence="2">
    <location>
        <begin position="46"/>
        <end position="67"/>
    </location>
</feature>
<gene>
    <name evidence="3" type="ORF">MNBD_BACTEROID07-409</name>
</gene>
<dbReference type="EMBL" id="UOET01000085">
    <property type="protein sequence ID" value="VAW27185.1"/>
    <property type="molecule type" value="Genomic_DNA"/>
</dbReference>
<name>A0A3B0U8D3_9ZZZZ</name>
<dbReference type="InterPro" id="IPR045755">
    <property type="entry name" value="FtsL-like"/>
</dbReference>
<feature type="region of interest" description="Disordered" evidence="1">
    <location>
        <begin position="1"/>
        <end position="22"/>
    </location>
</feature>
<organism evidence="3">
    <name type="scientific">hydrothermal vent metagenome</name>
    <dbReference type="NCBI Taxonomy" id="652676"/>
    <lineage>
        <taxon>unclassified sequences</taxon>
        <taxon>metagenomes</taxon>
        <taxon>ecological metagenomes</taxon>
    </lineage>
</organism>